<dbReference type="Gene3D" id="3.40.50.2300">
    <property type="match status" value="2"/>
</dbReference>
<sequence length="535" mass="58311">MKDWLYRTFLLNRLRKALSAAGAVALLLLGHLFVPDALDRFHRCADGVREIDAECIGVNGSGYDFGTPGIGKVADAVAAENRRIASVPHVTVAMMLPLQPASRAGQDQLRSDLQGAYLGQRRANQTGELPKLRLVLANPGSGYRHQEEVVDRLAEMARSPRHRLRAVTGFNLSLSETEAAIDRLTNDLGIPVLASRVSADDLANDETGPRRFDGLARVIPTNGRQADALAAFHGDLPDRRTVLVTDTRPNDIYVASLADAFRRDEPGRPGPKDQEFESPSLDEAGSTGNDFSLIGHNICQSEAEVVYFAGRPVHLRLFALKLAEVPCGDRHYTVVSGSGAATLARYMDEGDWRTLRGDDADEPLVTVRYAAPGHPDAWDAELRAWRAAQQEGPSAEQPPAHLTQPQEELQRLEELLAREEPRMGDGDLQDSRTMLVYDGVRTIARAVFLAHSGPGTDGPVPPAERVAAQWKRLESQHRVYGTSGWICLTNAGNPYNKPVAVVELAPGDQELAFVGLAWPESRPQPPECVVPSHTG</sequence>
<comment type="caution">
    <text evidence="2">The sequence shown here is derived from an EMBL/GenBank/DDBJ whole genome shotgun (WGS) entry which is preliminary data.</text>
</comment>
<evidence type="ECO:0000313" key="2">
    <source>
        <dbReference type="EMBL" id="MDT0381341.1"/>
    </source>
</evidence>
<name>A0ABU2NWH0_9ACTN</name>
<dbReference type="InterPro" id="IPR028082">
    <property type="entry name" value="Peripla_BP_I"/>
</dbReference>
<feature type="compositionally biased region" description="Basic and acidic residues" evidence="1">
    <location>
        <begin position="262"/>
        <end position="275"/>
    </location>
</feature>
<protein>
    <submittedName>
        <fullName evidence="2">Amino acid ABC transporter substrate-binding protein</fullName>
    </submittedName>
</protein>
<proteinExistence type="predicted"/>
<gene>
    <name evidence="2" type="ORF">RM572_21520</name>
</gene>
<dbReference type="SUPFAM" id="SSF53822">
    <property type="entry name" value="Periplasmic binding protein-like I"/>
    <property type="match status" value="1"/>
</dbReference>
<reference evidence="3" key="1">
    <citation type="submission" date="2023-07" db="EMBL/GenBank/DDBJ databases">
        <title>30 novel species of actinomycetes from the DSMZ collection.</title>
        <authorList>
            <person name="Nouioui I."/>
        </authorList>
    </citation>
    <scope>NUCLEOTIDE SEQUENCE [LARGE SCALE GENOMIC DNA]</scope>
    <source>
        <strain evidence="3">DSM 42041</strain>
    </source>
</reference>
<dbReference type="RefSeq" id="WP_311675024.1">
    <property type="nucleotide sequence ID" value="NZ_JAVREQ010000021.1"/>
</dbReference>
<feature type="region of interest" description="Disordered" evidence="1">
    <location>
        <begin position="262"/>
        <end position="287"/>
    </location>
</feature>
<evidence type="ECO:0000256" key="1">
    <source>
        <dbReference type="SAM" id="MobiDB-lite"/>
    </source>
</evidence>
<evidence type="ECO:0000313" key="3">
    <source>
        <dbReference type="Proteomes" id="UP001183414"/>
    </source>
</evidence>
<dbReference type="Proteomes" id="UP001183414">
    <property type="component" value="Unassembled WGS sequence"/>
</dbReference>
<organism evidence="2 3">
    <name type="scientific">Streptomyces hazeniae</name>
    <dbReference type="NCBI Taxonomy" id="3075538"/>
    <lineage>
        <taxon>Bacteria</taxon>
        <taxon>Bacillati</taxon>
        <taxon>Actinomycetota</taxon>
        <taxon>Actinomycetes</taxon>
        <taxon>Kitasatosporales</taxon>
        <taxon>Streptomycetaceae</taxon>
        <taxon>Streptomyces</taxon>
    </lineage>
</organism>
<dbReference type="EMBL" id="JAVREQ010000021">
    <property type="protein sequence ID" value="MDT0381341.1"/>
    <property type="molecule type" value="Genomic_DNA"/>
</dbReference>
<keyword evidence="3" id="KW-1185">Reference proteome</keyword>
<accession>A0ABU2NWH0</accession>